<evidence type="ECO:0000256" key="8">
    <source>
        <dbReference type="HAMAP-Rule" id="MF_00531"/>
    </source>
</evidence>
<keyword evidence="11" id="KW-1185">Reference proteome</keyword>
<dbReference type="GO" id="GO:0005840">
    <property type="term" value="C:ribosome"/>
    <property type="evidence" value="ECO:0007669"/>
    <property type="project" value="UniProtKB-KW"/>
</dbReference>
<evidence type="ECO:0000256" key="4">
    <source>
        <dbReference type="ARBA" id="ARBA00022884"/>
    </source>
</evidence>
<dbReference type="EMBL" id="JBGEWD010000022">
    <property type="protein sequence ID" value="MEY8001694.1"/>
    <property type="molecule type" value="Genomic_DNA"/>
</dbReference>
<keyword evidence="6 8" id="KW-0687">Ribonucleoprotein</keyword>
<comment type="caution">
    <text evidence="10">The sequence shown here is derived from an EMBL/GenBank/DDBJ whole genome shotgun (WGS) entry which is preliminary data.</text>
</comment>
<dbReference type="Gene3D" id="3.30.860.10">
    <property type="entry name" value="30s Ribosomal Protein S19, Chain A"/>
    <property type="match status" value="1"/>
</dbReference>
<keyword evidence="4 8" id="KW-0694">RNA-binding</keyword>
<keyword evidence="5 8" id="KW-0689">Ribosomal protein</keyword>
<dbReference type="PROSITE" id="PS00323">
    <property type="entry name" value="RIBOSOMAL_S19"/>
    <property type="match status" value="1"/>
</dbReference>
<dbReference type="PIRSF" id="PIRSF002144">
    <property type="entry name" value="Ribosomal_S19"/>
    <property type="match status" value="1"/>
</dbReference>
<gene>
    <name evidence="8 10" type="primary">rpsS</name>
    <name evidence="10" type="ORF">AB8U03_16105</name>
</gene>
<evidence type="ECO:0000256" key="7">
    <source>
        <dbReference type="ARBA" id="ARBA00035163"/>
    </source>
</evidence>
<dbReference type="Proteomes" id="UP001564657">
    <property type="component" value="Unassembled WGS sequence"/>
</dbReference>
<protein>
    <recommendedName>
        <fullName evidence="7 8">Small ribosomal subunit protein uS19</fullName>
    </recommendedName>
</protein>
<dbReference type="InterPro" id="IPR005732">
    <property type="entry name" value="Ribosomal_uS19_bac-type"/>
</dbReference>
<comment type="similarity">
    <text evidence="2 8 9">Belongs to the universal ribosomal protein uS19 family.</text>
</comment>
<sequence length="99" mass="11206">MSRSVKKGPFVQESLLKKINELNKNGEKKVIKTWSRSSTIFPQMIGHTIAVHDGRKHVPVYISEDMVGHKLGEFALTRTYRGHSADKADKTEKTTRVAQ</sequence>
<dbReference type="SUPFAM" id="SSF54570">
    <property type="entry name" value="Ribosomal protein S19"/>
    <property type="match status" value="1"/>
</dbReference>
<evidence type="ECO:0000256" key="5">
    <source>
        <dbReference type="ARBA" id="ARBA00022980"/>
    </source>
</evidence>
<dbReference type="NCBIfam" id="TIGR01050">
    <property type="entry name" value="rpsS_bact"/>
    <property type="match status" value="1"/>
</dbReference>
<dbReference type="RefSeq" id="WP_369705584.1">
    <property type="nucleotide sequence ID" value="NZ_JBGEWD010000022.1"/>
</dbReference>
<dbReference type="Pfam" id="PF00203">
    <property type="entry name" value="Ribosomal_S19"/>
    <property type="match status" value="1"/>
</dbReference>
<reference evidence="10 11" key="1">
    <citation type="submission" date="2024-08" db="EMBL/GenBank/DDBJ databases">
        <title>Clostridium lapicellarii sp. nov., and Clostridium renhuaiense sp. nov., two species isolated from the mud in a fermentation cellar used for producing sauce-flavour Chinese liquors.</title>
        <authorList>
            <person name="Yang F."/>
            <person name="Wang H."/>
            <person name="Chen L.Q."/>
            <person name="Zhou N."/>
            <person name="Lu J.J."/>
            <person name="Pu X.X."/>
            <person name="Wan B."/>
            <person name="Wang L."/>
            <person name="Liu S.J."/>
        </authorList>
    </citation>
    <scope>NUCLEOTIDE SEQUENCE [LARGE SCALE GENOMIC DNA]</scope>
    <source>
        <strain evidence="10 11">MT-5</strain>
    </source>
</reference>
<dbReference type="InterPro" id="IPR023575">
    <property type="entry name" value="Ribosomal_uS19_SF"/>
</dbReference>
<evidence type="ECO:0000256" key="2">
    <source>
        <dbReference type="ARBA" id="ARBA00007345"/>
    </source>
</evidence>
<dbReference type="PRINTS" id="PR00975">
    <property type="entry name" value="RIBOSOMALS19"/>
</dbReference>
<comment type="function">
    <text evidence="1 8">Protein S19 forms a complex with S13 that binds strongly to the 16S ribosomal RNA.</text>
</comment>
<organism evidence="10 11">
    <name type="scientific">Clostridium moutaii</name>
    <dbReference type="NCBI Taxonomy" id="3240932"/>
    <lineage>
        <taxon>Bacteria</taxon>
        <taxon>Bacillati</taxon>
        <taxon>Bacillota</taxon>
        <taxon>Clostridia</taxon>
        <taxon>Eubacteriales</taxon>
        <taxon>Clostridiaceae</taxon>
        <taxon>Clostridium</taxon>
    </lineage>
</organism>
<evidence type="ECO:0000256" key="3">
    <source>
        <dbReference type="ARBA" id="ARBA00022730"/>
    </source>
</evidence>
<evidence type="ECO:0000313" key="11">
    <source>
        <dbReference type="Proteomes" id="UP001564657"/>
    </source>
</evidence>
<proteinExistence type="inferred from homology"/>
<dbReference type="HAMAP" id="MF_00531">
    <property type="entry name" value="Ribosomal_uS19"/>
    <property type="match status" value="1"/>
</dbReference>
<evidence type="ECO:0000256" key="1">
    <source>
        <dbReference type="ARBA" id="ARBA00003239"/>
    </source>
</evidence>
<evidence type="ECO:0000256" key="6">
    <source>
        <dbReference type="ARBA" id="ARBA00023274"/>
    </source>
</evidence>
<dbReference type="InterPro" id="IPR020934">
    <property type="entry name" value="Ribosomal_uS19_CS"/>
</dbReference>
<accession>A0ABV4BSD5</accession>
<dbReference type="InterPro" id="IPR002222">
    <property type="entry name" value="Ribosomal_uS19"/>
</dbReference>
<keyword evidence="3 8" id="KW-0699">rRNA-binding</keyword>
<dbReference type="PANTHER" id="PTHR11880">
    <property type="entry name" value="RIBOSOMAL PROTEIN S19P FAMILY MEMBER"/>
    <property type="match status" value="1"/>
</dbReference>
<evidence type="ECO:0000313" key="10">
    <source>
        <dbReference type="EMBL" id="MEY8001694.1"/>
    </source>
</evidence>
<name>A0ABV4BSD5_9CLOT</name>
<evidence type="ECO:0000256" key="9">
    <source>
        <dbReference type="RuleBase" id="RU003485"/>
    </source>
</evidence>
<dbReference type="PANTHER" id="PTHR11880:SF8">
    <property type="entry name" value="SMALL RIBOSOMAL SUBUNIT PROTEIN US19M"/>
    <property type="match status" value="1"/>
</dbReference>